<dbReference type="GO" id="GO:0004145">
    <property type="term" value="F:diamine N-acetyltransferase activity"/>
    <property type="evidence" value="ECO:0007669"/>
    <property type="project" value="UniProtKB-EC"/>
</dbReference>
<protein>
    <submittedName>
        <fullName evidence="4">Spermidine/spermine N(1)-acetyltransferase</fullName>
        <ecNumber evidence="4">2.3.1.57</ecNumber>
    </submittedName>
</protein>
<evidence type="ECO:0000259" key="3">
    <source>
        <dbReference type="PROSITE" id="PS51186"/>
    </source>
</evidence>
<dbReference type="PANTHER" id="PTHR43877">
    <property type="entry name" value="AMINOALKYLPHOSPHONATE N-ACETYLTRANSFERASE-RELATED-RELATED"/>
    <property type="match status" value="1"/>
</dbReference>
<sequence>MELTMRQCRRDELSALRELSVATFTTAFGHLNKPEDMADYCEKTFGGKPLGEQMDNPESSFWFLEADGATAGYIKLNTGSAQTEDVGASAAMEIERIYVAAPFQGQGLGAYMIQRAAALAKETGKTVLWLGVWEHNERAIRFYEAHGFSRCGSHSFFLGSDEQTDILMQRDLR</sequence>
<feature type="domain" description="N-acetyltransferase" evidence="3">
    <location>
        <begin position="3"/>
        <end position="173"/>
    </location>
</feature>
<evidence type="ECO:0000256" key="1">
    <source>
        <dbReference type="ARBA" id="ARBA00022679"/>
    </source>
</evidence>
<keyword evidence="2 4" id="KW-0012">Acyltransferase</keyword>
<gene>
    <name evidence="4" type="primary">paiA_9</name>
    <name evidence="4" type="ORF">SDC9_170587</name>
</gene>
<dbReference type="EC" id="2.3.1.57" evidence="4"/>
<evidence type="ECO:0000313" key="4">
    <source>
        <dbReference type="EMBL" id="MPN23199.1"/>
    </source>
</evidence>
<keyword evidence="1 4" id="KW-0808">Transferase</keyword>
<dbReference type="InterPro" id="IPR050832">
    <property type="entry name" value="Bact_Acetyltransf"/>
</dbReference>
<dbReference type="PANTHER" id="PTHR43877:SF2">
    <property type="entry name" value="AMINOALKYLPHOSPHONATE N-ACETYLTRANSFERASE-RELATED"/>
    <property type="match status" value="1"/>
</dbReference>
<accession>A0A645GBM3</accession>
<dbReference type="SUPFAM" id="SSF55729">
    <property type="entry name" value="Acyl-CoA N-acyltransferases (Nat)"/>
    <property type="match status" value="1"/>
</dbReference>
<name>A0A645GBM3_9ZZZZ</name>
<comment type="caution">
    <text evidence="4">The sequence shown here is derived from an EMBL/GenBank/DDBJ whole genome shotgun (WGS) entry which is preliminary data.</text>
</comment>
<proteinExistence type="predicted"/>
<dbReference type="InterPro" id="IPR016181">
    <property type="entry name" value="Acyl_CoA_acyltransferase"/>
</dbReference>
<organism evidence="4">
    <name type="scientific">bioreactor metagenome</name>
    <dbReference type="NCBI Taxonomy" id="1076179"/>
    <lineage>
        <taxon>unclassified sequences</taxon>
        <taxon>metagenomes</taxon>
        <taxon>ecological metagenomes</taxon>
    </lineage>
</organism>
<dbReference type="AlphaFoldDB" id="A0A645GBM3"/>
<dbReference type="EMBL" id="VSSQ01071638">
    <property type="protein sequence ID" value="MPN23199.1"/>
    <property type="molecule type" value="Genomic_DNA"/>
</dbReference>
<dbReference type="InterPro" id="IPR000182">
    <property type="entry name" value="GNAT_dom"/>
</dbReference>
<evidence type="ECO:0000256" key="2">
    <source>
        <dbReference type="ARBA" id="ARBA00023315"/>
    </source>
</evidence>
<reference evidence="4" key="1">
    <citation type="submission" date="2019-08" db="EMBL/GenBank/DDBJ databases">
        <authorList>
            <person name="Kucharzyk K."/>
            <person name="Murdoch R.W."/>
            <person name="Higgins S."/>
            <person name="Loffler F."/>
        </authorList>
    </citation>
    <scope>NUCLEOTIDE SEQUENCE</scope>
</reference>
<dbReference type="Gene3D" id="3.40.630.30">
    <property type="match status" value="1"/>
</dbReference>
<dbReference type="PROSITE" id="PS51186">
    <property type="entry name" value="GNAT"/>
    <property type="match status" value="1"/>
</dbReference>
<dbReference type="CDD" id="cd04301">
    <property type="entry name" value="NAT_SF"/>
    <property type="match status" value="1"/>
</dbReference>
<dbReference type="Pfam" id="PF00583">
    <property type="entry name" value="Acetyltransf_1"/>
    <property type="match status" value="1"/>
</dbReference>